<organism evidence="2 3">
    <name type="scientific">Amycolatopsis acidicola</name>
    <dbReference type="NCBI Taxonomy" id="2596893"/>
    <lineage>
        <taxon>Bacteria</taxon>
        <taxon>Bacillati</taxon>
        <taxon>Actinomycetota</taxon>
        <taxon>Actinomycetes</taxon>
        <taxon>Pseudonocardiales</taxon>
        <taxon>Pseudonocardiaceae</taxon>
        <taxon>Amycolatopsis</taxon>
    </lineage>
</organism>
<dbReference type="Proteomes" id="UP000319769">
    <property type="component" value="Unassembled WGS sequence"/>
</dbReference>
<evidence type="ECO:0000256" key="1">
    <source>
        <dbReference type="SAM" id="MobiDB-lite"/>
    </source>
</evidence>
<dbReference type="EMBL" id="VMNW02000056">
    <property type="protein sequence ID" value="KAA9155566.1"/>
    <property type="molecule type" value="Genomic_DNA"/>
</dbReference>
<protein>
    <submittedName>
        <fullName evidence="2">Uncharacterized protein</fullName>
    </submittedName>
</protein>
<gene>
    <name evidence="2" type="ORF">FPZ12_029680</name>
</gene>
<name>A0A5N0UU81_9PSEU</name>
<feature type="region of interest" description="Disordered" evidence="1">
    <location>
        <begin position="62"/>
        <end position="82"/>
    </location>
</feature>
<reference evidence="2" key="1">
    <citation type="submission" date="2019-09" db="EMBL/GenBank/DDBJ databases">
        <authorList>
            <person name="Teo W.F.A."/>
            <person name="Duangmal K."/>
        </authorList>
    </citation>
    <scope>NUCLEOTIDE SEQUENCE [LARGE SCALE GENOMIC DNA]</scope>
    <source>
        <strain evidence="2">K81G1</strain>
    </source>
</reference>
<sequence length="82" mass="8615">MIGNPGTTLSCAAPAGIAAHQGTGMRRVVESRELSAARFIRLHRTVGWTSVLGDDAAPVIADVPTANQPKSYVPHPPTERSP</sequence>
<evidence type="ECO:0000313" key="3">
    <source>
        <dbReference type="Proteomes" id="UP000319769"/>
    </source>
</evidence>
<evidence type="ECO:0000313" key="2">
    <source>
        <dbReference type="EMBL" id="KAA9155566.1"/>
    </source>
</evidence>
<dbReference type="AlphaFoldDB" id="A0A5N0UU81"/>
<keyword evidence="3" id="KW-1185">Reference proteome</keyword>
<comment type="caution">
    <text evidence="2">The sequence shown here is derived from an EMBL/GenBank/DDBJ whole genome shotgun (WGS) entry which is preliminary data.</text>
</comment>
<proteinExistence type="predicted"/>
<accession>A0A5N0UU81</accession>